<feature type="compositionally biased region" description="Basic and acidic residues" evidence="1">
    <location>
        <begin position="495"/>
        <end position="509"/>
    </location>
</feature>
<feature type="compositionally biased region" description="Basic residues" evidence="1">
    <location>
        <begin position="141"/>
        <end position="151"/>
    </location>
</feature>
<feature type="compositionally biased region" description="Polar residues" evidence="1">
    <location>
        <begin position="285"/>
        <end position="296"/>
    </location>
</feature>
<feature type="region of interest" description="Disordered" evidence="1">
    <location>
        <begin position="1028"/>
        <end position="1065"/>
    </location>
</feature>
<dbReference type="EMBL" id="MOPA01000008">
    <property type="protein sequence ID" value="KAK1533636.1"/>
    <property type="molecule type" value="Genomic_DNA"/>
</dbReference>
<feature type="region of interest" description="Disordered" evidence="1">
    <location>
        <begin position="393"/>
        <end position="415"/>
    </location>
</feature>
<dbReference type="GeneID" id="85378504"/>
<reference evidence="2 3" key="1">
    <citation type="submission" date="2016-10" db="EMBL/GenBank/DDBJ databases">
        <title>The genome sequence of Colletotrichum fioriniae PJ7.</title>
        <authorList>
            <person name="Baroncelli R."/>
        </authorList>
    </citation>
    <scope>NUCLEOTIDE SEQUENCE [LARGE SCALE GENOMIC DNA]</scope>
    <source>
        <strain evidence="2 3">IMI 384185</strain>
    </source>
</reference>
<sequence>MVFSENPVNRRSEVMVVSSNTGPPRLDLALGRGRRGTFDSFDSGSERGFHPRTARSSNDLFTQALGRIDSADCDSEWGAVRASASARENCDRGGGMADLIDFLRTTSPPPDFPSQQSLFEDDAATTVVTESQEQQRERWGLLRKLRRPRTRARSESPVRRPRTAGLPNSAVASKTSSGNSHIAISIPLEYCHVGPDSDWALAIFNATPPLPPTPPVRNSDEETRNGVRPYASDRTVTVLKTVSEKGSISTLDTMSTKRGCKGSVSIWPKINPNPMSPPRTPYTTPPGSLRGRSSMSKTRRDRLPPPPPQYAELPAEPVHAAKSSYSSLNKECGFSRDEGSIAQIPNTKRPRARTTPRRPENIVLPPRRSSIKIVRPHPDAVLDSQRSIDGILGGGSQRQSILSDGPQLSPGAFSEAHSISPSIATTELSEPVVSSARSAKAYSMASIKQSDMPVLPSRQSFSVRPGSSDTAQTTLVGESLASRNPSTRTAASRQSRKERVKSLKQRDMDALRALTRQGPQDDDGEMTPRPRTCETVISSLRLPSRDGTFGSKDHLPQTKLSATNLAHMAKSHKKATKHNKNGTSTKISDWQAMQDTETETIGWETAREELTPGWESALETPTIDWDKTPFLGDITAADHRASTDTMDTAANTFGNGDVRDSTLSSEPPRRWGSLHRASWASSVPLLDRIGSFAPSDASAVAQAVEMDDGHAEPLPARMTRADSGTLSQADADRLCSNRFSFALSDDKVKIDVADDSQSIAGSIAAFPKPGCGPRLSAIMPVAEVVPSLPVDERWSASTLNSPVTVIEVSHPPFATSQSRGEAPTHVARPHTAGNTNPVLFNTARAEGHVNHSDSKREPTVSTDDTAGDADETATLRPKSLRSQEGGDAGTVAEAGAGADRDPLNLLNMSARELRNHYANLRSVQVNHLAHEMLRNQERLELRMHQQERNQMLFIERLERCMSDLRSLPGSPLFGPAGPRGGATLPDWPLCGGGVGLGDDGGDDYVYEEQHISRDARHEVRVRRTGRIRGNTTSTTATTTTTRTSQRQRQSEESRTRGNGVGCTGGDFDDFDGDFVNLIHPRQRRPSTSHEITPRTSVIIGGGDGGRAVRGSRHQAVMMQPLITRGGLDAMEPLIRELQVASRVSLEAARTDSRTETPLPDTEYYYSLI</sequence>
<evidence type="ECO:0000313" key="2">
    <source>
        <dbReference type="EMBL" id="KAK1533636.1"/>
    </source>
</evidence>
<comment type="caution">
    <text evidence="2">The sequence shown here is derived from an EMBL/GenBank/DDBJ whole genome shotgun (WGS) entry which is preliminary data.</text>
</comment>
<feature type="region of interest" description="Disordered" evidence="1">
    <location>
        <begin position="129"/>
        <end position="176"/>
    </location>
</feature>
<dbReference type="RefSeq" id="XP_060346787.1">
    <property type="nucleotide sequence ID" value="XM_060494605.1"/>
</dbReference>
<feature type="region of interest" description="Disordered" evidence="1">
    <location>
        <begin position="1083"/>
        <end position="1105"/>
    </location>
</feature>
<dbReference type="Proteomes" id="UP001241169">
    <property type="component" value="Unassembled WGS sequence"/>
</dbReference>
<feature type="region of interest" description="Disordered" evidence="1">
    <location>
        <begin position="263"/>
        <end position="313"/>
    </location>
</feature>
<organism evidence="2 3">
    <name type="scientific">Colletotrichum paranaense</name>
    <dbReference type="NCBI Taxonomy" id="1914294"/>
    <lineage>
        <taxon>Eukaryota</taxon>
        <taxon>Fungi</taxon>
        <taxon>Dikarya</taxon>
        <taxon>Ascomycota</taxon>
        <taxon>Pezizomycotina</taxon>
        <taxon>Sordariomycetes</taxon>
        <taxon>Hypocreomycetidae</taxon>
        <taxon>Glomerellales</taxon>
        <taxon>Glomerellaceae</taxon>
        <taxon>Colletotrichum</taxon>
        <taxon>Colletotrichum acutatum species complex</taxon>
    </lineage>
</organism>
<feature type="region of interest" description="Disordered" evidence="1">
    <location>
        <begin position="650"/>
        <end position="670"/>
    </location>
</feature>
<feature type="compositionally biased region" description="Pro residues" evidence="1">
    <location>
        <begin position="274"/>
        <end position="284"/>
    </location>
</feature>
<evidence type="ECO:0000313" key="3">
    <source>
        <dbReference type="Proteomes" id="UP001241169"/>
    </source>
</evidence>
<feature type="compositionally biased region" description="Basic and acidic residues" evidence="1">
    <location>
        <begin position="845"/>
        <end position="858"/>
    </location>
</feature>
<gene>
    <name evidence="2" type="ORF">CPAR01_10344</name>
</gene>
<feature type="compositionally biased region" description="Polar residues" evidence="1">
    <location>
        <begin position="457"/>
        <end position="493"/>
    </location>
</feature>
<feature type="region of interest" description="Disordered" evidence="1">
    <location>
        <begin position="814"/>
        <end position="896"/>
    </location>
</feature>
<protein>
    <submittedName>
        <fullName evidence="2">Uncharacterized protein</fullName>
    </submittedName>
</protein>
<evidence type="ECO:0000256" key="1">
    <source>
        <dbReference type="SAM" id="MobiDB-lite"/>
    </source>
</evidence>
<accession>A0ABQ9SDR0</accession>
<feature type="compositionally biased region" description="Low complexity" evidence="1">
    <location>
        <begin position="1031"/>
        <end position="1047"/>
    </location>
</feature>
<proteinExistence type="predicted"/>
<name>A0ABQ9SDR0_9PEZI</name>
<feature type="region of interest" description="Disordered" evidence="1">
    <location>
        <begin position="446"/>
        <end position="509"/>
    </location>
</feature>
<keyword evidence="3" id="KW-1185">Reference proteome</keyword>